<organism evidence="11 12">
    <name type="scientific">Verticillium longisporum</name>
    <name type="common">Verticillium dahliae var. longisporum</name>
    <dbReference type="NCBI Taxonomy" id="100787"/>
    <lineage>
        <taxon>Eukaryota</taxon>
        <taxon>Fungi</taxon>
        <taxon>Dikarya</taxon>
        <taxon>Ascomycota</taxon>
        <taxon>Pezizomycotina</taxon>
        <taxon>Sordariomycetes</taxon>
        <taxon>Hypocreomycetidae</taxon>
        <taxon>Glomerellales</taxon>
        <taxon>Plectosphaerellaceae</taxon>
        <taxon>Verticillium</taxon>
    </lineage>
</organism>
<dbReference type="InterPro" id="IPR013087">
    <property type="entry name" value="Znf_C2H2_type"/>
</dbReference>
<keyword evidence="3 8" id="KW-0863">Zinc-finger</keyword>
<dbReference type="Proteomes" id="UP000045706">
    <property type="component" value="Unassembled WGS sequence"/>
</dbReference>
<keyword evidence="6" id="KW-0804">Transcription</keyword>
<evidence type="ECO:0000256" key="7">
    <source>
        <dbReference type="ARBA" id="ARBA00023242"/>
    </source>
</evidence>
<evidence type="ECO:0000256" key="2">
    <source>
        <dbReference type="ARBA" id="ARBA00022723"/>
    </source>
</evidence>
<sequence length="523" mass="59280">MSDYISNNTEWEALVIDAESLHPDYAQDYFDPMGFYPYDAQAYFDPMDSFDYGATASFALPSEPSYLPQRDSALGANGYSPINDTGNSLAGVDMAEMPYIPDIPGDHFYGTGPLVQHTFTQGTALLEPNNGNHVYPGLLENSYTEFDHPTDLAMTGQPSFSAGMVGMGAERHADGKGVRAPPSNTQPPTNPGLHSMQDITAQTTQSSATSFSTMSPPDNEGPVNAPPDAGFRRADCSEYFSWEGILDWHARQTEYMSYKCNFPACHEKFMRYVQYETHKRRSHAEGHGRVTGVRPFFCAQCQSDFKNDTGLGDHALTVQHQPFQCTCGQSFSRLDVLYRHKDIYSQDMPKHPCRYCKRHRGRNGFKRKDHLRQHMRAFHKFDADERSKSRQSRRKICDVPITCPHSGCFGHRDEHFHALEAAEQDQDRPFNSQKDFNEHMRKVHDETSFPCSVSGCDKVGAKGYLREKALIDHYTAKHPELEAYVPKPWVGTLTVRCRHPGCISSLKRGSLIYHMRDIHRYRD</sequence>
<dbReference type="PANTHER" id="PTHR46179:SF13">
    <property type="entry name" value="C2H2-TYPE DOMAIN-CONTAINING PROTEIN"/>
    <property type="match status" value="1"/>
</dbReference>
<accession>A0A0G4KM95</accession>
<dbReference type="AlphaFoldDB" id="A0A0G4KM95"/>
<evidence type="ECO:0000256" key="1">
    <source>
        <dbReference type="ARBA" id="ARBA00004123"/>
    </source>
</evidence>
<feature type="domain" description="C2H2-type" evidence="10">
    <location>
        <begin position="323"/>
        <end position="349"/>
    </location>
</feature>
<evidence type="ECO:0000313" key="12">
    <source>
        <dbReference type="Proteomes" id="UP000045706"/>
    </source>
</evidence>
<feature type="compositionally biased region" description="Low complexity" evidence="9">
    <location>
        <begin position="200"/>
        <end position="215"/>
    </location>
</feature>
<evidence type="ECO:0000256" key="3">
    <source>
        <dbReference type="ARBA" id="ARBA00022771"/>
    </source>
</evidence>
<evidence type="ECO:0000256" key="9">
    <source>
        <dbReference type="SAM" id="MobiDB-lite"/>
    </source>
</evidence>
<dbReference type="PROSITE" id="PS50157">
    <property type="entry name" value="ZINC_FINGER_C2H2_2"/>
    <property type="match status" value="2"/>
</dbReference>
<dbReference type="Gene3D" id="3.30.160.60">
    <property type="entry name" value="Classic Zinc Finger"/>
    <property type="match status" value="2"/>
</dbReference>
<dbReference type="PANTHER" id="PTHR46179">
    <property type="entry name" value="ZINC FINGER PROTEIN"/>
    <property type="match status" value="1"/>
</dbReference>
<dbReference type="EMBL" id="CVQI01001780">
    <property type="protein sequence ID" value="CRK10809.1"/>
    <property type="molecule type" value="Genomic_DNA"/>
</dbReference>
<dbReference type="GO" id="GO:0006357">
    <property type="term" value="P:regulation of transcription by RNA polymerase II"/>
    <property type="evidence" value="ECO:0007669"/>
    <property type="project" value="TreeGrafter"/>
</dbReference>
<keyword evidence="4" id="KW-0862">Zinc</keyword>
<evidence type="ECO:0000256" key="6">
    <source>
        <dbReference type="ARBA" id="ARBA00023163"/>
    </source>
</evidence>
<dbReference type="InterPro" id="IPR051061">
    <property type="entry name" value="Zinc_finger_trans_reg"/>
</dbReference>
<reference evidence="12" key="1">
    <citation type="submission" date="2015-05" db="EMBL/GenBank/DDBJ databases">
        <authorList>
            <person name="Fogelqvist Johan"/>
        </authorList>
    </citation>
    <scope>NUCLEOTIDE SEQUENCE [LARGE SCALE GENOMIC DNA]</scope>
</reference>
<dbReference type="GO" id="GO:0005634">
    <property type="term" value="C:nucleus"/>
    <property type="evidence" value="ECO:0007669"/>
    <property type="project" value="UniProtKB-SubCell"/>
</dbReference>
<gene>
    <name evidence="11" type="ORF">BN1723_009174</name>
</gene>
<feature type="region of interest" description="Disordered" evidence="9">
    <location>
        <begin position="170"/>
        <end position="229"/>
    </location>
</feature>
<feature type="domain" description="C2H2-type" evidence="10">
    <location>
        <begin position="258"/>
        <end position="288"/>
    </location>
</feature>
<evidence type="ECO:0000256" key="5">
    <source>
        <dbReference type="ARBA" id="ARBA00023015"/>
    </source>
</evidence>
<comment type="subcellular location">
    <subcellularLocation>
        <location evidence="1">Nucleus</location>
    </subcellularLocation>
</comment>
<evidence type="ECO:0000256" key="4">
    <source>
        <dbReference type="ARBA" id="ARBA00022833"/>
    </source>
</evidence>
<protein>
    <recommendedName>
        <fullName evidence="10">C2H2-type domain-containing protein</fullName>
    </recommendedName>
</protein>
<keyword evidence="5" id="KW-0805">Transcription regulation</keyword>
<dbReference type="PROSITE" id="PS00028">
    <property type="entry name" value="ZINC_FINGER_C2H2_1"/>
    <property type="match status" value="2"/>
</dbReference>
<evidence type="ECO:0000313" key="11">
    <source>
        <dbReference type="EMBL" id="CRK10809.1"/>
    </source>
</evidence>
<dbReference type="SMART" id="SM00355">
    <property type="entry name" value="ZnF_C2H2"/>
    <property type="match status" value="6"/>
</dbReference>
<dbReference type="GO" id="GO:0008270">
    <property type="term" value="F:zinc ion binding"/>
    <property type="evidence" value="ECO:0007669"/>
    <property type="project" value="UniProtKB-KW"/>
</dbReference>
<keyword evidence="2" id="KW-0479">Metal-binding</keyword>
<name>A0A0G4KM95_VERLO</name>
<proteinExistence type="predicted"/>
<evidence type="ECO:0000256" key="8">
    <source>
        <dbReference type="PROSITE-ProRule" id="PRU00042"/>
    </source>
</evidence>
<evidence type="ECO:0000259" key="10">
    <source>
        <dbReference type="PROSITE" id="PS50157"/>
    </source>
</evidence>
<keyword evidence="7" id="KW-0539">Nucleus</keyword>